<gene>
    <name evidence="1" type="ORF">F4162_06735</name>
</gene>
<accession>A0A6B1F8G5</accession>
<proteinExistence type="predicted"/>
<name>A0A6B1F8G5_9SYNE</name>
<dbReference type="EMBL" id="VYDO01000219">
    <property type="protein sequence ID" value="MYG38658.1"/>
    <property type="molecule type" value="Genomic_DNA"/>
</dbReference>
<comment type="caution">
    <text evidence="1">The sequence shown here is derived from an EMBL/GenBank/DDBJ whole genome shotgun (WGS) entry which is preliminary data.</text>
</comment>
<evidence type="ECO:0000313" key="1">
    <source>
        <dbReference type="EMBL" id="MYG38658.1"/>
    </source>
</evidence>
<organism evidence="1">
    <name type="scientific">Synechococcus sp. SB0676_bin_10</name>
    <dbReference type="NCBI Taxonomy" id="2604869"/>
    <lineage>
        <taxon>Bacteria</taxon>
        <taxon>Bacillati</taxon>
        <taxon>Cyanobacteriota</taxon>
        <taxon>Cyanophyceae</taxon>
        <taxon>Synechococcales</taxon>
        <taxon>Synechococcaceae</taxon>
        <taxon>Synechococcus</taxon>
    </lineage>
</organism>
<reference evidence="1" key="1">
    <citation type="submission" date="2019-09" db="EMBL/GenBank/DDBJ databases">
        <title>Characterisation of the sponge microbiome using genome-centric metagenomics.</title>
        <authorList>
            <person name="Engelberts J.P."/>
            <person name="Robbins S.J."/>
            <person name="De Goeij J.M."/>
            <person name="Aranda M."/>
            <person name="Bell S.C."/>
            <person name="Webster N.S."/>
        </authorList>
    </citation>
    <scope>NUCLEOTIDE SEQUENCE</scope>
    <source>
        <strain evidence="1">SB0676_bin_10</strain>
    </source>
</reference>
<protein>
    <submittedName>
        <fullName evidence="1">Uncharacterized protein</fullName>
    </submittedName>
</protein>
<sequence>MSSSSIRRCQVCQACWIGPQLFWSTGRQGSNLDLAGLVCNTGYGGGLRCANPAKGRLGGDTWEQREAWIRGTALPGDVGCEPLTA</sequence>
<dbReference type="AlphaFoldDB" id="A0A6B1F8G5"/>